<protein>
    <submittedName>
        <fullName evidence="7">FAD-binding protein</fullName>
    </submittedName>
</protein>
<dbReference type="PANTHER" id="PTHR11455:SF9">
    <property type="entry name" value="CRYPTOCHROME CIRCADIAN CLOCK 5 ISOFORM X1"/>
    <property type="match status" value="1"/>
</dbReference>
<dbReference type="Pfam" id="PF03441">
    <property type="entry name" value="FAD_binding_7"/>
    <property type="match status" value="1"/>
</dbReference>
<name>A0A0F4QRC4_9GAMM</name>
<accession>A0A0F4QRC4</accession>
<comment type="cofactor">
    <cofactor evidence="4">
        <name>FAD</name>
        <dbReference type="ChEBI" id="CHEBI:57692"/>
    </cofactor>
    <text evidence="4">Binds 1 FAD per subunit.</text>
</comment>
<dbReference type="Gene3D" id="1.25.40.80">
    <property type="match status" value="1"/>
</dbReference>
<keyword evidence="8" id="KW-1185">Reference proteome</keyword>
<evidence type="ECO:0000256" key="5">
    <source>
        <dbReference type="RuleBase" id="RU004182"/>
    </source>
</evidence>
<comment type="cofactor">
    <cofactor evidence="1">
        <name>(6R)-5,10-methylene-5,6,7,8-tetrahydrofolate</name>
        <dbReference type="ChEBI" id="CHEBI:15636"/>
    </cofactor>
</comment>
<dbReference type="Gene3D" id="3.40.50.620">
    <property type="entry name" value="HUPs"/>
    <property type="match status" value="1"/>
</dbReference>
<keyword evidence="2 4" id="KW-0285">Flavoprotein</keyword>
<evidence type="ECO:0000313" key="8">
    <source>
        <dbReference type="Proteomes" id="UP000033452"/>
    </source>
</evidence>
<organism evidence="7 8">
    <name type="scientific">Pseudoalteromonas rubra</name>
    <dbReference type="NCBI Taxonomy" id="43658"/>
    <lineage>
        <taxon>Bacteria</taxon>
        <taxon>Pseudomonadati</taxon>
        <taxon>Pseudomonadota</taxon>
        <taxon>Gammaproteobacteria</taxon>
        <taxon>Alteromonadales</taxon>
        <taxon>Pseudoalteromonadaceae</taxon>
        <taxon>Pseudoalteromonas</taxon>
    </lineage>
</organism>
<dbReference type="InterPro" id="IPR002081">
    <property type="entry name" value="Cryptochrome/DNA_photolyase_1"/>
</dbReference>
<dbReference type="SUPFAM" id="SSF52425">
    <property type="entry name" value="Cryptochrome/photolyase, N-terminal domain"/>
    <property type="match status" value="1"/>
</dbReference>
<evidence type="ECO:0000259" key="6">
    <source>
        <dbReference type="PROSITE" id="PS51645"/>
    </source>
</evidence>
<dbReference type="EMBL" id="JXYA01000016">
    <property type="protein sequence ID" value="KJZ10246.1"/>
    <property type="molecule type" value="Genomic_DNA"/>
</dbReference>
<dbReference type="AlphaFoldDB" id="A0A0F4QRC4"/>
<dbReference type="RefSeq" id="WP_046004523.1">
    <property type="nucleotide sequence ID" value="NZ_JXYA01000016.1"/>
</dbReference>
<evidence type="ECO:0000256" key="2">
    <source>
        <dbReference type="ARBA" id="ARBA00022630"/>
    </source>
</evidence>
<dbReference type="Gene3D" id="1.10.579.10">
    <property type="entry name" value="DNA Cyclobutane Dipyrimidine Photolyase, subunit A, domain 3"/>
    <property type="match status" value="1"/>
</dbReference>
<keyword evidence="5" id="KW-0157">Chromophore</keyword>
<sequence length="483" mass="55990">MSVALVWLKRDLRLSDHEPLCRAVASGHPVLLLYCFEPMLLEDPHYSPRHWQFVLQSLQDIQARVPHAALWVCEQSALQTLQQIHADHQIAGLYSHQEIGLANTFERDKAVAAWCREEGIDWLESRSGAVQRGLRQRQSWDKQWQKTMRSICATPDLSQVNWFTTGKSIGQLHDIQQRFSAPPGNYQPGGESQAQRVLDEFYQGRGKGYSYSLSSPLLSQQACSRMSAYLAWGNISLRQVYQSVLAHWQMVGWRRTLVAFSSRLHWHCHFIQKFESECEMQFRHINRGYEQLPRCTGEEAQRRLHAWETGNTGIPIVDACMKCLIETGYINFRMRAMLVSFLCHHLELDWRAGVAHLARLFLDFEPGIHYSQFQMQAGVTGINTIRIYNPVKQGEEKDPDGEFVKTWLPALRDIPPPLVHQPWALSPMEQLMYGIELGKDYPEPIVDLKLSYKAAQELLWQWRKKPQVKKEAQRILKRHVRPS</sequence>
<reference evidence="7 8" key="1">
    <citation type="journal article" date="2015" name="BMC Genomics">
        <title>Genome mining reveals unlocked bioactive potential of marine Gram-negative bacteria.</title>
        <authorList>
            <person name="Machado H."/>
            <person name="Sonnenschein E.C."/>
            <person name="Melchiorsen J."/>
            <person name="Gram L."/>
        </authorList>
    </citation>
    <scope>NUCLEOTIDE SEQUENCE [LARGE SCALE GENOMIC DNA]</scope>
    <source>
        <strain evidence="7 8">S2471</strain>
    </source>
</reference>
<evidence type="ECO:0000256" key="1">
    <source>
        <dbReference type="ARBA" id="ARBA00001932"/>
    </source>
</evidence>
<feature type="domain" description="Photolyase/cryptochrome alpha/beta" evidence="6">
    <location>
        <begin position="2"/>
        <end position="130"/>
    </location>
</feature>
<dbReference type="Pfam" id="PF00875">
    <property type="entry name" value="DNA_photolyase"/>
    <property type="match status" value="1"/>
</dbReference>
<proteinExistence type="inferred from homology"/>
<dbReference type="InterPro" id="IPR005101">
    <property type="entry name" value="Cryptochr/Photolyase_FAD-bd"/>
</dbReference>
<dbReference type="GO" id="GO:0009416">
    <property type="term" value="P:response to light stimulus"/>
    <property type="evidence" value="ECO:0007669"/>
    <property type="project" value="TreeGrafter"/>
</dbReference>
<dbReference type="OrthoDB" id="9772484at2"/>
<dbReference type="InterPro" id="IPR014729">
    <property type="entry name" value="Rossmann-like_a/b/a_fold"/>
</dbReference>
<dbReference type="PATRIC" id="fig|43658.5.peg.1784"/>
<dbReference type="InterPro" id="IPR036134">
    <property type="entry name" value="Crypto/Photolyase_FAD-like_sf"/>
</dbReference>
<dbReference type="InterPro" id="IPR006050">
    <property type="entry name" value="DNA_photolyase_N"/>
</dbReference>
<feature type="binding site" evidence="4">
    <location>
        <position position="260"/>
    </location>
    <ligand>
        <name>FAD</name>
        <dbReference type="ChEBI" id="CHEBI:57692"/>
    </ligand>
</feature>
<dbReference type="PROSITE" id="PS51645">
    <property type="entry name" value="PHR_CRY_ALPHA_BETA"/>
    <property type="match status" value="1"/>
</dbReference>
<dbReference type="GO" id="GO:0003677">
    <property type="term" value="F:DNA binding"/>
    <property type="evidence" value="ECO:0007669"/>
    <property type="project" value="TreeGrafter"/>
</dbReference>
<comment type="similarity">
    <text evidence="5">Belongs to the DNA photolyase family.</text>
</comment>
<dbReference type="PANTHER" id="PTHR11455">
    <property type="entry name" value="CRYPTOCHROME"/>
    <property type="match status" value="1"/>
</dbReference>
<dbReference type="PRINTS" id="PR00147">
    <property type="entry name" value="DNAPHOTLYASE"/>
</dbReference>
<comment type="caution">
    <text evidence="7">The sequence shown here is derived from an EMBL/GenBank/DDBJ whole genome shotgun (WGS) entry which is preliminary data.</text>
</comment>
<dbReference type="GO" id="GO:0003904">
    <property type="term" value="F:deoxyribodipyrimidine photo-lyase activity"/>
    <property type="evidence" value="ECO:0007669"/>
    <property type="project" value="TreeGrafter"/>
</dbReference>
<evidence type="ECO:0000313" key="7">
    <source>
        <dbReference type="EMBL" id="KJZ10246.1"/>
    </source>
</evidence>
<dbReference type="SUPFAM" id="SSF48173">
    <property type="entry name" value="Cryptochrome/photolyase FAD-binding domain"/>
    <property type="match status" value="1"/>
</dbReference>
<keyword evidence="3 4" id="KW-0274">FAD</keyword>
<dbReference type="InterPro" id="IPR036155">
    <property type="entry name" value="Crypto/Photolyase_N_sf"/>
</dbReference>
<gene>
    <name evidence="7" type="ORF">TW77_08495</name>
</gene>
<dbReference type="Proteomes" id="UP000033452">
    <property type="component" value="Unassembled WGS sequence"/>
</dbReference>
<evidence type="ECO:0000256" key="4">
    <source>
        <dbReference type="PIRSR" id="PIRSR602081-1"/>
    </source>
</evidence>
<feature type="binding site" evidence="4">
    <location>
        <position position="211"/>
    </location>
    <ligand>
        <name>FAD</name>
        <dbReference type="ChEBI" id="CHEBI:57692"/>
    </ligand>
</feature>
<dbReference type="GO" id="GO:0071949">
    <property type="term" value="F:FAD binding"/>
    <property type="evidence" value="ECO:0007669"/>
    <property type="project" value="TreeGrafter"/>
</dbReference>
<evidence type="ECO:0000256" key="3">
    <source>
        <dbReference type="ARBA" id="ARBA00022827"/>
    </source>
</evidence>